<dbReference type="OrthoDB" id="273918at2759"/>
<dbReference type="PANTHER" id="PTHR36494:SF2">
    <property type="match status" value="1"/>
</dbReference>
<reference evidence="2 3" key="1">
    <citation type="submission" date="2021-02" db="EMBL/GenBank/DDBJ databases">
        <title>Porcisia hertigi Genome sequencing and assembly.</title>
        <authorList>
            <person name="Almutairi H."/>
            <person name="Gatherer D."/>
        </authorList>
    </citation>
    <scope>NUCLEOTIDE SEQUENCE [LARGE SCALE GENOMIC DNA]</scope>
    <source>
        <strain evidence="2 3">C119</strain>
    </source>
</reference>
<gene>
    <name evidence="2" type="ORF">JKF63_03739</name>
</gene>
<evidence type="ECO:0000256" key="1">
    <source>
        <dbReference type="SAM" id="MobiDB-lite"/>
    </source>
</evidence>
<organism evidence="2 3">
    <name type="scientific">Porcisia hertigi</name>
    <dbReference type="NCBI Taxonomy" id="2761500"/>
    <lineage>
        <taxon>Eukaryota</taxon>
        <taxon>Discoba</taxon>
        <taxon>Euglenozoa</taxon>
        <taxon>Kinetoplastea</taxon>
        <taxon>Metakinetoplastina</taxon>
        <taxon>Trypanosomatida</taxon>
        <taxon>Trypanosomatidae</taxon>
        <taxon>Leishmaniinae</taxon>
        <taxon>Porcisia</taxon>
    </lineage>
</organism>
<keyword evidence="3" id="KW-1185">Reference proteome</keyword>
<dbReference type="PANTHER" id="PTHR36494">
    <property type="match status" value="1"/>
</dbReference>
<evidence type="ECO:0000313" key="3">
    <source>
        <dbReference type="Proteomes" id="UP000674318"/>
    </source>
</evidence>
<name>A0A836IHA6_9TRYP</name>
<feature type="region of interest" description="Disordered" evidence="1">
    <location>
        <begin position="533"/>
        <end position="573"/>
    </location>
</feature>
<proteinExistence type="predicted"/>
<protein>
    <submittedName>
        <fullName evidence="2">Uncharacterized protein</fullName>
    </submittedName>
</protein>
<dbReference type="KEGG" id="phet:94289815"/>
<dbReference type="GeneID" id="94289815"/>
<dbReference type="RefSeq" id="XP_067755977.1">
    <property type="nucleotide sequence ID" value="XM_067899738.1"/>
</dbReference>
<evidence type="ECO:0000313" key="2">
    <source>
        <dbReference type="EMBL" id="KAG5500643.1"/>
    </source>
</evidence>
<comment type="caution">
    <text evidence="2">The sequence shown here is derived from an EMBL/GenBank/DDBJ whole genome shotgun (WGS) entry which is preliminary data.</text>
</comment>
<feature type="region of interest" description="Disordered" evidence="1">
    <location>
        <begin position="1"/>
        <end position="32"/>
    </location>
</feature>
<feature type="compositionally biased region" description="Low complexity" evidence="1">
    <location>
        <begin position="556"/>
        <end position="572"/>
    </location>
</feature>
<sequence>MSSSLTDSRPDGVVDYHEHTSHPTTVKGVSPPPETLQSFLRLLTVWRCTVCRKVKDLQGAHLNGKTSVRSDCWPCAKKTTFVKECSSDTSLGIDKHRADDGARAAGDKGVFGSSGRHPTVFKSPVVPSEAEEPSCMLSVKKVSAAEECTVDRASAVHVAGNTVWRCTVCRKVKDLQGAHLNGKTSVRSDCWPCAKKTTFFRDGGAPYESGPAAQPVTIAGQAHQSPSGATHLASDVGNSAMAASTPPSSFRRAASSSQVSEKQVAAAPFKSAFGDNAAPAASRPAAATPFKSAFGDVAAPAADKPAAATPFKSAFGGVAAPIADKPAAAAPFKSAFGDVAAPIADKPAAAAPFKSAFGDVAAPAADKPAAATPFKSAFGGVAAPIASMPAAAAPFKSAFGDVAVPAASMPAAAAPFKSAFGDVAVPAASKPAAAAPFKSAFGDVAVSAADKPAAAAPFKSAFDDVAVPSADKPPAATPFKSAFGGVAVPVCVRPDSLNCCAEKGKCGAGEPGPDGGAPYESGPAVQPVTIARQAHQSPSGATHLASDVGNSAVTASTPPSSVRRAASSSQVSEKQVAATPFKSAFGDVAVPAADKPPAAAPIKSAFGDIAVSAASKPPAATPFKSAFGDIAVSAASKPRDAPFKSAFGDIAVPAASKPAAAAPFKSAFGDVAVPAAGKPPAAAPFKSAFGDIAVSAASKPPATTPFKSAFGDVAVPAADKPPAATPFKSAFGDIAVSAASKPAAAAPFKSAFGDVAVPSADKPPAATPFKSASGGVAVPVFVRPDSLNCCAEKGKCGAGEPGPMSLRVSTASVDAHAATVAQTACLKQESVWRCTVCRKVKDLQGTHLNGKTSVRSDCWPCAKKTTFVKECSSDTSLGIDKHRADDEARAAGDKGVFGSSGRHPTVFKSPVVPSEAEEPSCMLSVKKVSAAEECTVDRASAVHVAGNTVWRCTVCRKVKDLQGAHLNGKTSVRSDCWPCAKKTTFFRDGGAPYESGPAAQPVTIAGQAHQNPSGATHLASDVGNSAMAASTPPSSFRRAASSSQVSEKQVAAAPFKSAFGDIAVPAASKPAAAAPFKSAFGDIAVPAADKPAAATPFKSAFGDVAAPAADKPAAAAPFKSVFGGVAAPAADKPAAAAPFKSAFGGVAVPVCVRPDSQNRCAEKGKCGAGEPGPMSLRVSTASVDAHAATVAQTACLKQESVWRCTVCRKVKDLQGAHLNGKTSVRSDCWPCAKKTTFVKECSSDTSLGIDKHRADDEARAAGDKGVFGSSGRHPTVFKSPVVPSEAEEPSVTGFTGGSLEPICGGKVGVTVKRDTTGLNVTRTPSDTECVPLAVVEALITQAWQQERESIKADLEVFRKDLLFEVRQAISQAYARAVAAAPAVFEKSPAQMTESLASRHLSRAFRKS</sequence>
<dbReference type="Proteomes" id="UP000674318">
    <property type="component" value="Chromosome 28"/>
</dbReference>
<dbReference type="EMBL" id="JAFJZO010000028">
    <property type="protein sequence ID" value="KAG5500643.1"/>
    <property type="molecule type" value="Genomic_DNA"/>
</dbReference>
<accession>A0A836IHA6</accession>
<feature type="compositionally biased region" description="Basic and acidic residues" evidence="1">
    <location>
        <begin position="8"/>
        <end position="21"/>
    </location>
</feature>